<dbReference type="PANTHER" id="PTHR30489:SF0">
    <property type="entry name" value="LIPOPROTEIN-RELEASING SYSTEM TRANSMEMBRANE PROTEIN LOLE"/>
    <property type="match status" value="1"/>
</dbReference>
<sequence length="409" mass="44219">MSNLITELRIAIRNLRRNKNRTLVALLTVACGVIAYLLAGGFIEWIFASMRESTIRSQLGHIQIVKPGYMEKGIADPYNFLLPADSRELQNIEQTPGIVNVAQRLAFSGLLSHGDATISFIGEGIEPERESVISDQIHIRTGKNLEKSDEKSVLLGEGLAKNLGVSAGDTTVLLVTAANGTPNAIEVKVSGTFFTAAKEFDDTALRLPIDLARKLMRVKSATSWVLLLDNTKKTPHATTQLRQTLSSTNFEVIPWTDLADFYNKTVVLFGKQVNLMKMIIAVIIILTISNTQTMSVLERTTEIGTIMATGSRRSEILRMFIIEGVLIGAIGGLIGVALGYGIAEALSIIGIPMPPPPGMDTGFTAAIAVTANLALDALLLAFVTTLIASIMPAWKASRMNVVDALRCNQ</sequence>
<evidence type="ECO:0000256" key="1">
    <source>
        <dbReference type="ARBA" id="ARBA00004651"/>
    </source>
</evidence>
<dbReference type="GO" id="GO:0044874">
    <property type="term" value="P:lipoprotein localization to outer membrane"/>
    <property type="evidence" value="ECO:0007669"/>
    <property type="project" value="TreeGrafter"/>
</dbReference>
<accession>A0A133XKD3</accession>
<evidence type="ECO:0000313" key="11">
    <source>
        <dbReference type="Proteomes" id="UP000070186"/>
    </source>
</evidence>
<evidence type="ECO:0000256" key="2">
    <source>
        <dbReference type="ARBA" id="ARBA00005236"/>
    </source>
</evidence>
<evidence type="ECO:0000256" key="6">
    <source>
        <dbReference type="ARBA" id="ARBA00023136"/>
    </source>
</evidence>
<keyword evidence="3" id="KW-1003">Cell membrane</keyword>
<dbReference type="Pfam" id="PF02687">
    <property type="entry name" value="FtsX"/>
    <property type="match status" value="1"/>
</dbReference>
<dbReference type="STRING" id="281362.AT959_06955"/>
<dbReference type="InterPro" id="IPR051447">
    <property type="entry name" value="Lipoprotein-release_system"/>
</dbReference>
<evidence type="ECO:0000256" key="3">
    <source>
        <dbReference type="ARBA" id="ARBA00022475"/>
    </source>
</evidence>
<keyword evidence="4 7" id="KW-0812">Transmembrane</keyword>
<comment type="subcellular location">
    <subcellularLocation>
        <location evidence="1">Cell membrane</location>
        <topology evidence="1">Multi-pass membrane protein</topology>
    </subcellularLocation>
</comment>
<comment type="caution">
    <text evidence="10">The sequence shown here is derived from an EMBL/GenBank/DDBJ whole genome shotgun (WGS) entry which is preliminary data.</text>
</comment>
<feature type="domain" description="MacB-like periplasmic core" evidence="9">
    <location>
        <begin position="22"/>
        <end position="243"/>
    </location>
</feature>
<keyword evidence="11" id="KW-1185">Reference proteome</keyword>
<dbReference type="RefSeq" id="WP_066882013.1">
    <property type="nucleotide sequence ID" value="NZ_LODL01000013.1"/>
</dbReference>
<evidence type="ECO:0000256" key="5">
    <source>
        <dbReference type="ARBA" id="ARBA00022989"/>
    </source>
</evidence>
<evidence type="ECO:0000313" key="10">
    <source>
        <dbReference type="EMBL" id="KXB31401.1"/>
    </source>
</evidence>
<comment type="similarity">
    <text evidence="2">Belongs to the ABC-4 integral membrane protein family. LolC/E subfamily.</text>
</comment>
<dbReference type="GO" id="GO:0098797">
    <property type="term" value="C:plasma membrane protein complex"/>
    <property type="evidence" value="ECO:0007669"/>
    <property type="project" value="TreeGrafter"/>
</dbReference>
<name>A0A133XKD3_9RHOO</name>
<dbReference type="InterPro" id="IPR003838">
    <property type="entry name" value="ABC3_permease_C"/>
</dbReference>
<evidence type="ECO:0000256" key="7">
    <source>
        <dbReference type="SAM" id="Phobius"/>
    </source>
</evidence>
<feature type="transmembrane region" description="Helical" evidence="7">
    <location>
        <begin position="278"/>
        <end position="297"/>
    </location>
</feature>
<protein>
    <submittedName>
        <fullName evidence="10">ABC transporter permease</fullName>
    </submittedName>
</protein>
<feature type="domain" description="ABC3 transporter permease C-terminal" evidence="8">
    <location>
        <begin position="279"/>
        <end position="401"/>
    </location>
</feature>
<keyword evidence="6 7" id="KW-0472">Membrane</keyword>
<dbReference type="EMBL" id="LODL01000013">
    <property type="protein sequence ID" value="KXB31401.1"/>
    <property type="molecule type" value="Genomic_DNA"/>
</dbReference>
<evidence type="ECO:0000256" key="4">
    <source>
        <dbReference type="ARBA" id="ARBA00022692"/>
    </source>
</evidence>
<feature type="transmembrane region" description="Helical" evidence="7">
    <location>
        <begin position="317"/>
        <end position="343"/>
    </location>
</feature>
<evidence type="ECO:0000259" key="8">
    <source>
        <dbReference type="Pfam" id="PF02687"/>
    </source>
</evidence>
<evidence type="ECO:0000259" key="9">
    <source>
        <dbReference type="Pfam" id="PF12704"/>
    </source>
</evidence>
<dbReference type="AlphaFoldDB" id="A0A133XKD3"/>
<feature type="transmembrane region" description="Helical" evidence="7">
    <location>
        <begin position="23"/>
        <end position="48"/>
    </location>
</feature>
<gene>
    <name evidence="10" type="ORF">AT959_06955</name>
</gene>
<dbReference type="InterPro" id="IPR025857">
    <property type="entry name" value="MacB_PCD"/>
</dbReference>
<organism evidence="10 11">
    <name type="scientific">Dechloromonas denitrificans</name>
    <dbReference type="NCBI Taxonomy" id="281362"/>
    <lineage>
        <taxon>Bacteria</taxon>
        <taxon>Pseudomonadati</taxon>
        <taxon>Pseudomonadota</taxon>
        <taxon>Betaproteobacteria</taxon>
        <taxon>Rhodocyclales</taxon>
        <taxon>Azonexaceae</taxon>
        <taxon>Dechloromonas</taxon>
    </lineage>
</organism>
<dbReference type="Pfam" id="PF12704">
    <property type="entry name" value="MacB_PCD"/>
    <property type="match status" value="1"/>
</dbReference>
<dbReference type="Proteomes" id="UP000070186">
    <property type="component" value="Unassembled WGS sequence"/>
</dbReference>
<reference evidence="10 11" key="1">
    <citation type="submission" date="2015-12" db="EMBL/GenBank/DDBJ databases">
        <title>Nitrous oxide reduction kinetics distinguish bacteria harboring typical versus atypical NosZ.</title>
        <authorList>
            <person name="Yoon S."/>
            <person name="Nissen S."/>
            <person name="Park D."/>
            <person name="Sanford R.A."/>
            <person name="Loeffler F.E."/>
        </authorList>
    </citation>
    <scope>NUCLEOTIDE SEQUENCE [LARGE SCALE GENOMIC DNA]</scope>
    <source>
        <strain evidence="10 11">ATCC BAA-841</strain>
    </source>
</reference>
<proteinExistence type="inferred from homology"/>
<dbReference type="PANTHER" id="PTHR30489">
    <property type="entry name" value="LIPOPROTEIN-RELEASING SYSTEM TRANSMEMBRANE PROTEIN LOLE"/>
    <property type="match status" value="1"/>
</dbReference>
<feature type="transmembrane region" description="Helical" evidence="7">
    <location>
        <begin position="363"/>
        <end position="390"/>
    </location>
</feature>
<keyword evidence="5 7" id="KW-1133">Transmembrane helix</keyword>